<evidence type="ECO:0000256" key="10">
    <source>
        <dbReference type="ARBA" id="ARBA00042348"/>
    </source>
</evidence>
<keyword evidence="6 15" id="KW-0418">Kinase</keyword>
<feature type="domain" description="Pyridoxamine kinase/Phosphomethylpyrimidine kinase" evidence="14">
    <location>
        <begin position="19"/>
        <end position="266"/>
    </location>
</feature>
<evidence type="ECO:0000256" key="5">
    <source>
        <dbReference type="ARBA" id="ARBA00022741"/>
    </source>
</evidence>
<keyword evidence="3" id="KW-0808">Transferase</keyword>
<dbReference type="Pfam" id="PF08543">
    <property type="entry name" value="Phos_pyr_kin"/>
    <property type="match status" value="1"/>
</dbReference>
<protein>
    <recommendedName>
        <fullName evidence="2">pyridoxal kinase</fullName>
        <ecNumber evidence="2">2.7.1.35</ecNumber>
    </recommendedName>
    <alternativeName>
        <fullName evidence="10">PN/PL/PM kinase</fullName>
    </alternativeName>
    <alternativeName>
        <fullName evidence="11">Pyridoxal kinase</fullName>
    </alternativeName>
    <alternativeName>
        <fullName evidence="9">Pyridoxamine kinase</fullName>
    </alternativeName>
    <alternativeName>
        <fullName evidence="12">Vitamin B6 kinase</fullName>
    </alternativeName>
</protein>
<dbReference type="GO" id="GO:0005829">
    <property type="term" value="C:cytosol"/>
    <property type="evidence" value="ECO:0007669"/>
    <property type="project" value="TreeGrafter"/>
</dbReference>
<dbReference type="GO" id="GO:0046872">
    <property type="term" value="F:metal ion binding"/>
    <property type="evidence" value="ECO:0007669"/>
    <property type="project" value="UniProtKB-KW"/>
</dbReference>
<comment type="similarity">
    <text evidence="1">Belongs to the ThiD family.</text>
</comment>
<evidence type="ECO:0000256" key="11">
    <source>
        <dbReference type="ARBA" id="ARBA00042396"/>
    </source>
</evidence>
<dbReference type="Gene3D" id="3.40.1190.20">
    <property type="match status" value="1"/>
</dbReference>
<keyword evidence="8" id="KW-0460">Magnesium</keyword>
<evidence type="ECO:0000256" key="8">
    <source>
        <dbReference type="ARBA" id="ARBA00022842"/>
    </source>
</evidence>
<dbReference type="InterPro" id="IPR029056">
    <property type="entry name" value="Ribokinase-like"/>
</dbReference>
<evidence type="ECO:0000313" key="16">
    <source>
        <dbReference type="Proteomes" id="UP000277864"/>
    </source>
</evidence>
<dbReference type="PANTHER" id="PTHR20858">
    <property type="entry name" value="PHOSPHOMETHYLPYRIMIDINE KINASE"/>
    <property type="match status" value="1"/>
</dbReference>
<evidence type="ECO:0000256" key="3">
    <source>
        <dbReference type="ARBA" id="ARBA00022679"/>
    </source>
</evidence>
<keyword evidence="16" id="KW-1185">Reference proteome</keyword>
<keyword evidence="7" id="KW-0067">ATP-binding</keyword>
<dbReference type="OrthoDB" id="9810880at2"/>
<evidence type="ECO:0000259" key="14">
    <source>
        <dbReference type="Pfam" id="PF08543"/>
    </source>
</evidence>
<keyword evidence="5" id="KW-0547">Nucleotide-binding</keyword>
<evidence type="ECO:0000256" key="6">
    <source>
        <dbReference type="ARBA" id="ARBA00022777"/>
    </source>
</evidence>
<gene>
    <name evidence="15" type="ORF">C7P63_08465</name>
</gene>
<dbReference type="GO" id="GO:0009228">
    <property type="term" value="P:thiamine biosynthetic process"/>
    <property type="evidence" value="ECO:0007669"/>
    <property type="project" value="InterPro"/>
</dbReference>
<comment type="caution">
    <text evidence="15">The sequence shown here is derived from an EMBL/GenBank/DDBJ whole genome shotgun (WGS) entry which is preliminary data.</text>
</comment>
<sequence length="274" mass="30455">MREGGIVLVKHILTIAGSDSTGGGGFEADLRTFQEYELFGYSAVTCIVTIQHEKEVDIYPIPTEVLDKQLQTLLDSSVNLPYIKVGMLGSLENVTWFSQFIQEHPNQQFIIDPVFSFKETGSYLKGQTDIVSFYQQEILPHTFLTTPNLLEASLLAEMPPLTSESEMKEAAEKIWQLGVQHVVIKGGTRMAGEEAVDLYYDGQHFQFFRLPKLTTNRINGAGCTFASAITARLAQEATPAVAIKDAKEFVHQSIQGGQPFYQQIGNVWQGANRS</sequence>
<dbReference type="GO" id="GO:0008478">
    <property type="term" value="F:pyridoxal kinase activity"/>
    <property type="evidence" value="ECO:0007669"/>
    <property type="project" value="UniProtKB-EC"/>
</dbReference>
<dbReference type="EMBL" id="PXZH01000005">
    <property type="protein sequence ID" value="RST88844.1"/>
    <property type="molecule type" value="Genomic_DNA"/>
</dbReference>
<evidence type="ECO:0000256" key="2">
    <source>
        <dbReference type="ARBA" id="ARBA00012104"/>
    </source>
</evidence>
<dbReference type="EC" id="2.7.1.35" evidence="2"/>
<evidence type="ECO:0000256" key="7">
    <source>
        <dbReference type="ARBA" id="ARBA00022840"/>
    </source>
</evidence>
<evidence type="ECO:0000256" key="9">
    <source>
        <dbReference type="ARBA" id="ARBA00042307"/>
    </source>
</evidence>
<dbReference type="SUPFAM" id="SSF53613">
    <property type="entry name" value="Ribokinase-like"/>
    <property type="match status" value="1"/>
</dbReference>
<dbReference type="Proteomes" id="UP000277864">
    <property type="component" value="Unassembled WGS sequence"/>
</dbReference>
<keyword evidence="4" id="KW-0479">Metal-binding</keyword>
<evidence type="ECO:0000256" key="4">
    <source>
        <dbReference type="ARBA" id="ARBA00022723"/>
    </source>
</evidence>
<dbReference type="GO" id="GO:0008972">
    <property type="term" value="F:phosphomethylpyrimidine kinase activity"/>
    <property type="evidence" value="ECO:0007669"/>
    <property type="project" value="InterPro"/>
</dbReference>
<accession>A0A3S0GCQ9</accession>
<evidence type="ECO:0000256" key="12">
    <source>
        <dbReference type="ARBA" id="ARBA00042531"/>
    </source>
</evidence>
<dbReference type="GO" id="GO:0005524">
    <property type="term" value="F:ATP binding"/>
    <property type="evidence" value="ECO:0007669"/>
    <property type="project" value="UniProtKB-KW"/>
</dbReference>
<dbReference type="PANTHER" id="PTHR20858:SF19">
    <property type="entry name" value="PYRIDOXINE KINASE"/>
    <property type="match status" value="1"/>
</dbReference>
<dbReference type="InterPro" id="IPR013749">
    <property type="entry name" value="PM/HMP-P_kinase-1"/>
</dbReference>
<proteinExistence type="inferred from homology"/>
<dbReference type="CDD" id="cd01169">
    <property type="entry name" value="HMPP_kinase"/>
    <property type="match status" value="1"/>
</dbReference>
<evidence type="ECO:0000256" key="13">
    <source>
        <dbReference type="ARBA" id="ARBA00049293"/>
    </source>
</evidence>
<name>A0A3S0GCQ9_9ENTE</name>
<dbReference type="GO" id="GO:0008902">
    <property type="term" value="F:hydroxymethylpyrimidine kinase activity"/>
    <property type="evidence" value="ECO:0007669"/>
    <property type="project" value="TreeGrafter"/>
</dbReference>
<dbReference type="InterPro" id="IPR004399">
    <property type="entry name" value="HMP/HMP-P_kinase_dom"/>
</dbReference>
<reference evidence="15 16" key="1">
    <citation type="submission" date="2018-03" db="EMBL/GenBank/DDBJ databases">
        <authorList>
            <person name="Gulvik C.A."/>
        </authorList>
    </citation>
    <scope>NUCLEOTIDE SEQUENCE [LARGE SCALE GENOMIC DNA]</scope>
    <source>
        <strain evidence="15 16">JCM 31581</strain>
    </source>
</reference>
<organism evidence="15 16">
    <name type="scientific">Vagococcus humatus</name>
    <dbReference type="NCBI Taxonomy" id="1889241"/>
    <lineage>
        <taxon>Bacteria</taxon>
        <taxon>Bacillati</taxon>
        <taxon>Bacillota</taxon>
        <taxon>Bacilli</taxon>
        <taxon>Lactobacillales</taxon>
        <taxon>Enterococcaceae</taxon>
        <taxon>Vagococcus</taxon>
    </lineage>
</organism>
<dbReference type="AlphaFoldDB" id="A0A3S0GCQ9"/>
<comment type="catalytic activity">
    <reaction evidence="13">
        <text>pyridoxal + ATP = pyridoxal 5'-phosphate + ADP + H(+)</text>
        <dbReference type="Rhea" id="RHEA:10224"/>
        <dbReference type="ChEBI" id="CHEBI:15378"/>
        <dbReference type="ChEBI" id="CHEBI:17310"/>
        <dbReference type="ChEBI" id="CHEBI:30616"/>
        <dbReference type="ChEBI" id="CHEBI:456216"/>
        <dbReference type="ChEBI" id="CHEBI:597326"/>
        <dbReference type="EC" id="2.7.1.35"/>
    </reaction>
</comment>
<evidence type="ECO:0000256" key="1">
    <source>
        <dbReference type="ARBA" id="ARBA00009879"/>
    </source>
</evidence>
<evidence type="ECO:0000313" key="15">
    <source>
        <dbReference type="EMBL" id="RST88844.1"/>
    </source>
</evidence>